<evidence type="ECO:0000256" key="1">
    <source>
        <dbReference type="SAM" id="MobiDB-lite"/>
    </source>
</evidence>
<name>A0A7R9YEF0_9STRA</name>
<evidence type="ECO:0008006" key="3">
    <source>
        <dbReference type="Google" id="ProtNLM"/>
    </source>
</evidence>
<dbReference type="Gene3D" id="3.40.50.720">
    <property type="entry name" value="NAD(P)-binding Rossmann-like Domain"/>
    <property type="match status" value="1"/>
</dbReference>
<dbReference type="InterPro" id="IPR045886">
    <property type="entry name" value="ThiF/MoeB/HesA"/>
</dbReference>
<dbReference type="EMBL" id="HBEA01016460">
    <property type="protein sequence ID" value="CAD8263057.1"/>
    <property type="molecule type" value="Transcribed_RNA"/>
</dbReference>
<dbReference type="AlphaFoldDB" id="A0A7R9YEF0"/>
<feature type="region of interest" description="Disordered" evidence="1">
    <location>
        <begin position="78"/>
        <end position="99"/>
    </location>
</feature>
<dbReference type="PANTHER" id="PTHR43267">
    <property type="entry name" value="TRNA THREONYLCARBAMOYLADENOSINE DEHYDRATASE"/>
    <property type="match status" value="1"/>
</dbReference>
<gene>
    <name evidence="2" type="ORF">PPYR1160_LOCUS12559</name>
</gene>
<dbReference type="PANTHER" id="PTHR43267:SF1">
    <property type="entry name" value="TRNA THREONYLCARBAMOYLADENOSINE DEHYDRATASE"/>
    <property type="match status" value="1"/>
</dbReference>
<proteinExistence type="predicted"/>
<protein>
    <recommendedName>
        <fullName evidence="3">THIF-type NAD/FAD binding fold domain-containing protein</fullName>
    </recommendedName>
</protein>
<dbReference type="GO" id="GO:0008641">
    <property type="term" value="F:ubiquitin-like modifier activating enzyme activity"/>
    <property type="evidence" value="ECO:0007669"/>
    <property type="project" value="InterPro"/>
</dbReference>
<dbReference type="InterPro" id="IPR035985">
    <property type="entry name" value="Ubiquitin-activating_enz"/>
</dbReference>
<reference evidence="2" key="1">
    <citation type="submission" date="2021-01" db="EMBL/GenBank/DDBJ databases">
        <authorList>
            <person name="Corre E."/>
            <person name="Pelletier E."/>
            <person name="Niang G."/>
            <person name="Scheremetjew M."/>
            <person name="Finn R."/>
            <person name="Kale V."/>
            <person name="Holt S."/>
            <person name="Cochrane G."/>
            <person name="Meng A."/>
            <person name="Brown T."/>
            <person name="Cohen L."/>
        </authorList>
    </citation>
    <scope>NUCLEOTIDE SEQUENCE</scope>
    <source>
        <strain evidence="2">CCMP2078</strain>
    </source>
</reference>
<accession>A0A7R9YEF0</accession>
<dbReference type="GO" id="GO:0061504">
    <property type="term" value="P:cyclic threonylcarbamoyladenosine biosynthetic process"/>
    <property type="evidence" value="ECO:0007669"/>
    <property type="project" value="TreeGrafter"/>
</dbReference>
<organism evidence="2">
    <name type="scientific">Pinguiococcus pyrenoidosus</name>
    <dbReference type="NCBI Taxonomy" id="172671"/>
    <lineage>
        <taxon>Eukaryota</taxon>
        <taxon>Sar</taxon>
        <taxon>Stramenopiles</taxon>
        <taxon>Ochrophyta</taxon>
        <taxon>Pinguiophyceae</taxon>
        <taxon>Pinguiochrysidales</taxon>
        <taxon>Pinguiochrysidaceae</taxon>
        <taxon>Pinguiococcus</taxon>
    </lineage>
</organism>
<sequence length="192" mass="20173">MLGLEQFDCVLDAVDSRNDKIDIIRFCVAAGVPLIVAGAAGDRADPTKIRVGDITEVRGDSLLKQVRKALRQQHGFPRADGSVAQKGKGPQLAASAGRRKRSVATPWGLPCVYSLEQTREQQKSCAVQREDALGLSASCDATFGTACFTVGSFGFVAASAVIEEIVAPKALGDRRKGKLPVGLGSGSATETE</sequence>
<dbReference type="SUPFAM" id="SSF69572">
    <property type="entry name" value="Activating enzymes of the ubiquitin-like proteins"/>
    <property type="match status" value="1"/>
</dbReference>
<evidence type="ECO:0000313" key="2">
    <source>
        <dbReference type="EMBL" id="CAD8263057.1"/>
    </source>
</evidence>
<dbReference type="GO" id="GO:0061503">
    <property type="term" value="F:tRNA threonylcarbamoyladenosine dehydratase"/>
    <property type="evidence" value="ECO:0007669"/>
    <property type="project" value="TreeGrafter"/>
</dbReference>